<gene>
    <name evidence="1" type="ORF">S03H2_50009</name>
</gene>
<name>X1HZX6_9ZZZZ</name>
<sequence>ALANRKIFEDRNVLRDEEIFCIIIWTNYFNINRGMPKFGRFISFFK</sequence>
<proteinExistence type="predicted"/>
<reference evidence="1" key="1">
    <citation type="journal article" date="2014" name="Front. Microbiol.">
        <title>High frequency of phylogenetically diverse reductive dehalogenase-homologous genes in deep subseafloor sedimentary metagenomes.</title>
        <authorList>
            <person name="Kawai M."/>
            <person name="Futagami T."/>
            <person name="Toyoda A."/>
            <person name="Takaki Y."/>
            <person name="Nishi S."/>
            <person name="Hori S."/>
            <person name="Arai W."/>
            <person name="Tsubouchi T."/>
            <person name="Morono Y."/>
            <person name="Uchiyama I."/>
            <person name="Ito T."/>
            <person name="Fujiyama A."/>
            <person name="Inagaki F."/>
            <person name="Takami H."/>
        </authorList>
    </citation>
    <scope>NUCLEOTIDE SEQUENCE</scope>
    <source>
        <strain evidence="1">Expedition CK06-06</strain>
    </source>
</reference>
<comment type="caution">
    <text evidence="1">The sequence shown here is derived from an EMBL/GenBank/DDBJ whole genome shotgun (WGS) entry which is preliminary data.</text>
</comment>
<organism evidence="1">
    <name type="scientific">marine sediment metagenome</name>
    <dbReference type="NCBI Taxonomy" id="412755"/>
    <lineage>
        <taxon>unclassified sequences</taxon>
        <taxon>metagenomes</taxon>
        <taxon>ecological metagenomes</taxon>
    </lineage>
</organism>
<dbReference type="EMBL" id="BARU01031635">
    <property type="protein sequence ID" value="GAH62615.1"/>
    <property type="molecule type" value="Genomic_DNA"/>
</dbReference>
<protein>
    <submittedName>
        <fullName evidence="1">Uncharacterized protein</fullName>
    </submittedName>
</protein>
<dbReference type="AlphaFoldDB" id="X1HZX6"/>
<accession>X1HZX6</accession>
<feature type="non-terminal residue" evidence="1">
    <location>
        <position position="1"/>
    </location>
</feature>
<evidence type="ECO:0000313" key="1">
    <source>
        <dbReference type="EMBL" id="GAH62615.1"/>
    </source>
</evidence>